<keyword evidence="4" id="KW-0862">Zinc</keyword>
<gene>
    <name evidence="13" type="ORF">SAMN04244579_04125</name>
</gene>
<comment type="similarity">
    <text evidence="2">Belongs to the aldolase class II family. AraD/FucA subfamily.</text>
</comment>
<keyword evidence="5" id="KW-0456">Lyase</keyword>
<evidence type="ECO:0000256" key="9">
    <source>
        <dbReference type="ARBA" id="ARBA00044803"/>
    </source>
</evidence>
<dbReference type="SMART" id="SM01007">
    <property type="entry name" value="Aldolase_II"/>
    <property type="match status" value="1"/>
</dbReference>
<dbReference type="InterPro" id="IPR036409">
    <property type="entry name" value="Aldolase_II/adducin_N_sf"/>
</dbReference>
<comment type="cofactor">
    <cofactor evidence="1">
        <name>Zn(2+)</name>
        <dbReference type="ChEBI" id="CHEBI:29105"/>
    </cofactor>
</comment>
<dbReference type="InterPro" id="IPR001303">
    <property type="entry name" value="Aldolase_II/adducin_N"/>
</dbReference>
<dbReference type="FunFam" id="3.40.225.10:FF:000008">
    <property type="entry name" value="Sugar aldolase"/>
    <property type="match status" value="1"/>
</dbReference>
<evidence type="ECO:0000256" key="8">
    <source>
        <dbReference type="ARBA" id="ARBA00044772"/>
    </source>
</evidence>
<dbReference type="NCBIfam" id="NF006000">
    <property type="entry name" value="PRK08130.1"/>
    <property type="match status" value="1"/>
</dbReference>
<dbReference type="NCBIfam" id="NF043034">
    <property type="entry name" value="OxoTetrPhDc"/>
    <property type="match status" value="1"/>
</dbReference>
<evidence type="ECO:0000256" key="11">
    <source>
        <dbReference type="ARBA" id="ARBA00048603"/>
    </source>
</evidence>
<dbReference type="AlphaFoldDB" id="A0A1H6Y8B2"/>
<evidence type="ECO:0000313" key="14">
    <source>
        <dbReference type="Proteomes" id="UP000199005"/>
    </source>
</evidence>
<proteinExistence type="inferred from homology"/>
<evidence type="ECO:0000256" key="5">
    <source>
        <dbReference type="ARBA" id="ARBA00023239"/>
    </source>
</evidence>
<dbReference type="STRING" id="170623.SAMN04244579_04125"/>
<evidence type="ECO:0000256" key="7">
    <source>
        <dbReference type="ARBA" id="ARBA00044745"/>
    </source>
</evidence>
<dbReference type="InterPro" id="IPR050013">
    <property type="entry name" value="OtnC"/>
</dbReference>
<organism evidence="13 14">
    <name type="scientific">Azotobacter beijerinckii</name>
    <dbReference type="NCBI Taxonomy" id="170623"/>
    <lineage>
        <taxon>Bacteria</taxon>
        <taxon>Pseudomonadati</taxon>
        <taxon>Pseudomonadota</taxon>
        <taxon>Gammaproteobacteria</taxon>
        <taxon>Pseudomonadales</taxon>
        <taxon>Pseudomonadaceae</taxon>
        <taxon>Azotobacter</taxon>
    </lineage>
</organism>
<keyword evidence="6" id="KW-0119">Carbohydrate metabolism</keyword>
<comment type="catalytic activity">
    <reaction evidence="11">
        <text>3-dehydro-4-O-phospho-L-erythronate + H(+) = dihydroxyacetone phosphate + CO2</text>
        <dbReference type="Rhea" id="RHEA:52404"/>
        <dbReference type="ChEBI" id="CHEBI:15378"/>
        <dbReference type="ChEBI" id="CHEBI:16526"/>
        <dbReference type="ChEBI" id="CHEBI:57642"/>
        <dbReference type="ChEBI" id="CHEBI:136592"/>
        <dbReference type="EC" id="4.1.1.104"/>
    </reaction>
</comment>
<dbReference type="GO" id="GO:0005829">
    <property type="term" value="C:cytosol"/>
    <property type="evidence" value="ECO:0007669"/>
    <property type="project" value="TreeGrafter"/>
</dbReference>
<comment type="catalytic activity">
    <reaction evidence="10">
        <text>3-dehydro-4-O-phospho-D-erythronate + H(+) = dihydroxyacetone phosphate + CO2</text>
        <dbReference type="Rhea" id="RHEA:52416"/>
        <dbReference type="ChEBI" id="CHEBI:15378"/>
        <dbReference type="ChEBI" id="CHEBI:16526"/>
        <dbReference type="ChEBI" id="CHEBI:57642"/>
        <dbReference type="ChEBI" id="CHEBI:136593"/>
        <dbReference type="EC" id="4.1.1.104"/>
    </reaction>
</comment>
<feature type="domain" description="Class II aldolase/adducin N-terminal" evidence="12">
    <location>
        <begin position="9"/>
        <end position="187"/>
    </location>
</feature>
<comment type="function">
    <text evidence="7">Catalyzes the decarboxylation of 3-oxo-tetronate 4-phosphate to dihydroxyacetone phosphate (DHAP) and CO(2).</text>
</comment>
<dbReference type="Proteomes" id="UP000199005">
    <property type="component" value="Unassembled WGS sequence"/>
</dbReference>
<dbReference type="PANTHER" id="PTHR22789">
    <property type="entry name" value="FUCULOSE PHOSPHATE ALDOLASE"/>
    <property type="match status" value="1"/>
</dbReference>
<dbReference type="PANTHER" id="PTHR22789:SF0">
    <property type="entry name" value="3-OXO-TETRONATE 4-PHOSPHATE DECARBOXYLASE-RELATED"/>
    <property type="match status" value="1"/>
</dbReference>
<dbReference type="InterPro" id="IPR050197">
    <property type="entry name" value="Aldolase_class_II_sugar_metab"/>
</dbReference>
<evidence type="ECO:0000256" key="10">
    <source>
        <dbReference type="ARBA" id="ARBA00047520"/>
    </source>
</evidence>
<dbReference type="Pfam" id="PF00596">
    <property type="entry name" value="Aldolase_II"/>
    <property type="match status" value="1"/>
</dbReference>
<accession>A0A1H6Y8B2</accession>
<evidence type="ECO:0000313" key="13">
    <source>
        <dbReference type="EMBL" id="SEJ37509.1"/>
    </source>
</evidence>
<protein>
    <recommendedName>
        <fullName evidence="9">3-oxo-tetronate 4-phosphate decarboxylase</fullName>
        <ecNumber evidence="8">4.1.1.104</ecNumber>
    </recommendedName>
</protein>
<evidence type="ECO:0000256" key="2">
    <source>
        <dbReference type="ARBA" id="ARBA00010037"/>
    </source>
</evidence>
<dbReference type="RefSeq" id="WP_090902544.1">
    <property type="nucleotide sequence ID" value="NZ_FNYO01000083.1"/>
</dbReference>
<keyword evidence="3" id="KW-0479">Metal-binding</keyword>
<evidence type="ECO:0000256" key="1">
    <source>
        <dbReference type="ARBA" id="ARBA00001947"/>
    </source>
</evidence>
<dbReference type="EC" id="4.1.1.104" evidence="8"/>
<reference evidence="13 14" key="1">
    <citation type="submission" date="2016-10" db="EMBL/GenBank/DDBJ databases">
        <authorList>
            <person name="de Groot N.N."/>
        </authorList>
    </citation>
    <scope>NUCLEOTIDE SEQUENCE [LARGE SCALE GENOMIC DNA]</scope>
    <source>
        <strain evidence="13 14">DSM 1041</strain>
    </source>
</reference>
<dbReference type="GO" id="GO:0046872">
    <property type="term" value="F:metal ion binding"/>
    <property type="evidence" value="ECO:0007669"/>
    <property type="project" value="UniProtKB-KW"/>
</dbReference>
<dbReference type="GO" id="GO:0019323">
    <property type="term" value="P:pentose catabolic process"/>
    <property type="evidence" value="ECO:0007669"/>
    <property type="project" value="InterPro"/>
</dbReference>
<dbReference type="GO" id="GO:0016832">
    <property type="term" value="F:aldehyde-lyase activity"/>
    <property type="evidence" value="ECO:0007669"/>
    <property type="project" value="InterPro"/>
</dbReference>
<name>A0A1H6Y8B2_9GAMM</name>
<evidence type="ECO:0000256" key="6">
    <source>
        <dbReference type="ARBA" id="ARBA00023277"/>
    </source>
</evidence>
<evidence type="ECO:0000256" key="3">
    <source>
        <dbReference type="ARBA" id="ARBA00022723"/>
    </source>
</evidence>
<dbReference type="EMBL" id="FNYO01000083">
    <property type="protein sequence ID" value="SEJ37509.1"/>
    <property type="molecule type" value="Genomic_DNA"/>
</dbReference>
<evidence type="ECO:0000256" key="4">
    <source>
        <dbReference type="ARBA" id="ARBA00022833"/>
    </source>
</evidence>
<evidence type="ECO:0000259" key="12">
    <source>
        <dbReference type="SMART" id="SM01007"/>
    </source>
</evidence>
<dbReference type="SUPFAM" id="SSF53639">
    <property type="entry name" value="AraD/HMP-PK domain-like"/>
    <property type="match status" value="1"/>
</dbReference>
<sequence>MSKETRLREEIVTVGRSLHMRGLSPGSSGNISARLDDGWLLTPTNACLGELDPGDIAKLDWEGNHLAGKQASKEAFLHHAVYAGREDSGAIVHLHCTHSAAVSCLDCLDPASALPPLTPYFVMRVGRLPLVPYHRPGDPRLGKAISGLVGKHSAVLLANHGPLVSGKSLEAAGYAIEELEETAKLYLLLRQQPVRLLDEEQIEELRQTFGAQW</sequence>
<dbReference type="Gene3D" id="3.40.225.10">
    <property type="entry name" value="Class II aldolase/adducin N-terminal domain"/>
    <property type="match status" value="1"/>
</dbReference>